<dbReference type="Proteomes" id="UP000004994">
    <property type="component" value="Chromosome 8"/>
</dbReference>
<keyword evidence="2" id="KW-1185">Reference proteome</keyword>
<dbReference type="EnsemblPlants" id="Solyc08g076425.1.1">
    <property type="protein sequence ID" value="Solyc08g076425.1.1"/>
    <property type="gene ID" value="Solyc08g076425.1"/>
</dbReference>
<accession>A0A3Q7HRP9</accession>
<sequence length="76" mass="8930">MERTCFYRDGHSLQNLVGFYRLATFHKHQNNLLILRRDSLLQEVLHFVLHDAASQKFVMTDLCYTSLGFSLSVRNL</sequence>
<name>A0A3Q7HRP9_SOLLC</name>
<dbReference type="InParanoid" id="A0A3Q7HRP9"/>
<organism evidence="1">
    <name type="scientific">Solanum lycopersicum</name>
    <name type="common">Tomato</name>
    <name type="synonym">Lycopersicon esculentum</name>
    <dbReference type="NCBI Taxonomy" id="4081"/>
    <lineage>
        <taxon>Eukaryota</taxon>
        <taxon>Viridiplantae</taxon>
        <taxon>Streptophyta</taxon>
        <taxon>Embryophyta</taxon>
        <taxon>Tracheophyta</taxon>
        <taxon>Spermatophyta</taxon>
        <taxon>Magnoliopsida</taxon>
        <taxon>eudicotyledons</taxon>
        <taxon>Gunneridae</taxon>
        <taxon>Pentapetalae</taxon>
        <taxon>asterids</taxon>
        <taxon>lamiids</taxon>
        <taxon>Solanales</taxon>
        <taxon>Solanaceae</taxon>
        <taxon>Solanoideae</taxon>
        <taxon>Solaneae</taxon>
        <taxon>Solanum</taxon>
        <taxon>Solanum subgen. Lycopersicon</taxon>
    </lineage>
</organism>
<reference evidence="1" key="2">
    <citation type="submission" date="2019-01" db="UniProtKB">
        <authorList>
            <consortium name="EnsemblPlants"/>
        </authorList>
    </citation>
    <scope>IDENTIFICATION</scope>
    <source>
        <strain evidence="1">cv. Heinz 1706</strain>
    </source>
</reference>
<evidence type="ECO:0000313" key="2">
    <source>
        <dbReference type="Proteomes" id="UP000004994"/>
    </source>
</evidence>
<evidence type="ECO:0000313" key="1">
    <source>
        <dbReference type="EnsemblPlants" id="Solyc08g076425.1.1"/>
    </source>
</evidence>
<reference evidence="1" key="1">
    <citation type="journal article" date="2012" name="Nature">
        <title>The tomato genome sequence provides insights into fleshy fruit evolution.</title>
        <authorList>
            <consortium name="Tomato Genome Consortium"/>
        </authorList>
    </citation>
    <scope>NUCLEOTIDE SEQUENCE [LARGE SCALE GENOMIC DNA]</scope>
    <source>
        <strain evidence="1">cv. Heinz 1706</strain>
    </source>
</reference>
<proteinExistence type="predicted"/>
<dbReference type="Gramene" id="Solyc08g076425.1.1">
    <property type="protein sequence ID" value="Solyc08g076425.1.1"/>
    <property type="gene ID" value="Solyc08g076425.1"/>
</dbReference>
<dbReference type="AlphaFoldDB" id="A0A3Q7HRP9"/>
<protein>
    <submittedName>
        <fullName evidence="1">Uncharacterized protein</fullName>
    </submittedName>
</protein>